<dbReference type="InterPro" id="IPR006977">
    <property type="entry name" value="Yip1_dom"/>
</dbReference>
<dbReference type="VEuPathDB" id="FungiDB:M747DRAFT_327778"/>
<dbReference type="VEuPathDB" id="FungiDB:M747DRAFT_272199"/>
<feature type="compositionally biased region" description="Low complexity" evidence="7">
    <location>
        <begin position="106"/>
        <end position="116"/>
    </location>
</feature>
<dbReference type="InterPro" id="IPR011993">
    <property type="entry name" value="PH-like_dom_sf"/>
</dbReference>
<feature type="compositionally biased region" description="Basic and acidic residues" evidence="7">
    <location>
        <begin position="467"/>
        <end position="497"/>
    </location>
</feature>
<dbReference type="VEuPathDB" id="FungiDB:M747DRAFT_301174"/>
<dbReference type="SUPFAM" id="SSF50729">
    <property type="entry name" value="PH domain-like"/>
    <property type="match status" value="1"/>
</dbReference>
<dbReference type="Proteomes" id="UP000068243">
    <property type="component" value="Unassembled WGS sequence"/>
</dbReference>
<evidence type="ECO:0000256" key="2">
    <source>
        <dbReference type="ARBA" id="ARBA00010596"/>
    </source>
</evidence>
<dbReference type="VEuPathDB" id="FungiDB:ATCC64974_61010"/>
<dbReference type="InterPro" id="IPR000156">
    <property type="entry name" value="Ran_bind_dom"/>
</dbReference>
<keyword evidence="6" id="KW-0479">Metal-binding</keyword>
<dbReference type="VEuPathDB" id="FungiDB:ATCC64974_61000"/>
<name>A0A100I6B3_ASPNG</name>
<feature type="transmembrane region" description="Helical" evidence="8">
    <location>
        <begin position="1440"/>
        <end position="1463"/>
    </location>
</feature>
<dbReference type="VEuPathDB" id="FungiDB:An02g02640"/>
<comment type="similarity">
    <text evidence="2">Belongs to the YIP1 family.</text>
</comment>
<keyword evidence="6" id="KW-0863">Zinc-finger</keyword>
<keyword evidence="5 8" id="KW-0472">Membrane</keyword>
<reference evidence="12" key="1">
    <citation type="journal article" date="2016" name="Genome Announc.">
        <title>Draft genome sequence of Aspergillus niger strain An76.</title>
        <authorList>
            <person name="Gong W."/>
            <person name="Cheng Z."/>
            <person name="Zhang H."/>
            <person name="Liu L."/>
            <person name="Gao P."/>
            <person name="Wang L."/>
        </authorList>
    </citation>
    <scope>NUCLEOTIDE SEQUENCE [LARGE SCALE GENOMIC DNA]</scope>
    <source>
        <strain evidence="12">An76</strain>
    </source>
</reference>
<feature type="transmembrane region" description="Helical" evidence="8">
    <location>
        <begin position="1415"/>
        <end position="1433"/>
    </location>
</feature>
<feature type="region of interest" description="Disordered" evidence="7">
    <location>
        <begin position="1"/>
        <end position="135"/>
    </location>
</feature>
<dbReference type="Gene3D" id="1.25.40.10">
    <property type="entry name" value="Tetratricopeptide repeat domain"/>
    <property type="match status" value="1"/>
</dbReference>
<feature type="region of interest" description="Disordered" evidence="7">
    <location>
        <begin position="1759"/>
        <end position="1792"/>
    </location>
</feature>
<evidence type="ECO:0000313" key="11">
    <source>
        <dbReference type="EMBL" id="GAQ34945.1"/>
    </source>
</evidence>
<dbReference type="EMBL" id="BCMY01000001">
    <property type="protein sequence ID" value="GAQ34945.1"/>
    <property type="molecule type" value="Genomic_DNA"/>
</dbReference>
<feature type="compositionally biased region" description="Basic and acidic residues" evidence="7">
    <location>
        <begin position="803"/>
        <end position="816"/>
    </location>
</feature>
<feature type="transmembrane region" description="Helical" evidence="8">
    <location>
        <begin position="1502"/>
        <end position="1524"/>
    </location>
</feature>
<feature type="compositionally biased region" description="Low complexity" evidence="7">
    <location>
        <begin position="349"/>
        <end position="380"/>
    </location>
</feature>
<feature type="domain" description="C2H2-type" evidence="9">
    <location>
        <begin position="254"/>
        <end position="285"/>
    </location>
</feature>
<comment type="caution">
    <text evidence="11">The sequence shown here is derived from an EMBL/GenBank/DDBJ whole genome shotgun (WGS) entry which is preliminary data.</text>
</comment>
<dbReference type="SMART" id="SM00160">
    <property type="entry name" value="RanBD"/>
    <property type="match status" value="1"/>
</dbReference>
<dbReference type="VEuPathDB" id="FungiDB:ASPNIDRAFT2_1105856"/>
<dbReference type="GO" id="GO:0006355">
    <property type="term" value="P:regulation of DNA-templated transcription"/>
    <property type="evidence" value="ECO:0007669"/>
    <property type="project" value="InterPro"/>
</dbReference>
<feature type="compositionally biased region" description="Polar residues" evidence="7">
    <location>
        <begin position="1562"/>
        <end position="1586"/>
    </location>
</feature>
<dbReference type="PROSITE" id="PS00028">
    <property type="entry name" value="ZINC_FINGER_C2H2_1"/>
    <property type="match status" value="1"/>
</dbReference>
<protein>
    <submittedName>
        <fullName evidence="11">Pentatricopeptide repeat protein</fullName>
    </submittedName>
</protein>
<comment type="subcellular location">
    <subcellularLocation>
        <location evidence="1">Membrane</location>
        <topology evidence="1">Multi-pass membrane protein</topology>
    </subcellularLocation>
</comment>
<dbReference type="PANTHER" id="PTHR36167">
    <property type="entry name" value="C2H2 FINGER DOMAIN TRANSCRIPTION FACTOR (EUROFUNG)-RELATED"/>
    <property type="match status" value="1"/>
</dbReference>
<dbReference type="VEuPathDB" id="FungiDB:An02g02650"/>
<feature type="compositionally biased region" description="Polar residues" evidence="7">
    <location>
        <begin position="1299"/>
        <end position="1318"/>
    </location>
</feature>
<dbReference type="PaxDb" id="5061-CADANGAP00001726"/>
<dbReference type="VEuPathDB" id="FungiDB:ASPNIDRAFT2_197079"/>
<feature type="region of interest" description="Disordered" evidence="7">
    <location>
        <begin position="803"/>
        <end position="830"/>
    </location>
</feature>
<dbReference type="PROSITE" id="PS50157">
    <property type="entry name" value="ZINC_FINGER_C2H2_2"/>
    <property type="match status" value="1"/>
</dbReference>
<dbReference type="InterPro" id="IPR013087">
    <property type="entry name" value="Znf_C2H2_type"/>
</dbReference>
<feature type="compositionally biased region" description="Polar residues" evidence="7">
    <location>
        <begin position="117"/>
        <end position="126"/>
    </location>
</feature>
<keyword evidence="4 8" id="KW-1133">Transmembrane helix</keyword>
<dbReference type="GO" id="GO:0016020">
    <property type="term" value="C:membrane"/>
    <property type="evidence" value="ECO:0007669"/>
    <property type="project" value="UniProtKB-SubCell"/>
</dbReference>
<evidence type="ECO:0000256" key="4">
    <source>
        <dbReference type="ARBA" id="ARBA00022989"/>
    </source>
</evidence>
<keyword evidence="3 8" id="KW-0812">Transmembrane</keyword>
<feature type="compositionally biased region" description="Polar residues" evidence="7">
    <location>
        <begin position="1761"/>
        <end position="1784"/>
    </location>
</feature>
<feature type="compositionally biased region" description="Polar residues" evidence="7">
    <location>
        <begin position="1711"/>
        <end position="1723"/>
    </location>
</feature>
<proteinExistence type="inferred from homology"/>
<dbReference type="Pfam" id="PF04893">
    <property type="entry name" value="Yip1"/>
    <property type="match status" value="1"/>
</dbReference>
<dbReference type="PROSITE" id="PS50196">
    <property type="entry name" value="RANBD1"/>
    <property type="match status" value="1"/>
</dbReference>
<dbReference type="OrthoDB" id="185373at2759"/>
<feature type="compositionally biased region" description="Basic and acidic residues" evidence="7">
    <location>
        <begin position="1642"/>
        <end position="1652"/>
    </location>
</feature>
<dbReference type="VEuPathDB" id="FungiDB:ATCC64974_61030"/>
<feature type="compositionally biased region" description="Polar residues" evidence="7">
    <location>
        <begin position="65"/>
        <end position="77"/>
    </location>
</feature>
<evidence type="ECO:0000256" key="8">
    <source>
        <dbReference type="SAM" id="Phobius"/>
    </source>
</evidence>
<dbReference type="VEuPathDB" id="FungiDB:An02g02630"/>
<dbReference type="GO" id="GO:0008270">
    <property type="term" value="F:zinc ion binding"/>
    <property type="evidence" value="ECO:0007669"/>
    <property type="project" value="UniProtKB-KW"/>
</dbReference>
<feature type="domain" description="RanBD1" evidence="10">
    <location>
        <begin position="1866"/>
        <end position="2004"/>
    </location>
</feature>
<dbReference type="VEuPathDB" id="FungiDB:ASPNIDRAFT2_1164861"/>
<dbReference type="VEuPathDB" id="FungiDB:ATCC64974_61020"/>
<evidence type="ECO:0000259" key="9">
    <source>
        <dbReference type="PROSITE" id="PS50157"/>
    </source>
</evidence>
<evidence type="ECO:0000256" key="7">
    <source>
        <dbReference type="SAM" id="MobiDB-lite"/>
    </source>
</evidence>
<feature type="region of interest" description="Disordered" evidence="7">
    <location>
        <begin position="329"/>
        <end position="395"/>
    </location>
</feature>
<dbReference type="Pfam" id="PF13041">
    <property type="entry name" value="PPR_2"/>
    <property type="match status" value="1"/>
</dbReference>
<feature type="compositionally biased region" description="Acidic residues" evidence="7">
    <location>
        <begin position="1624"/>
        <end position="1635"/>
    </location>
</feature>
<feature type="compositionally biased region" description="Basic and acidic residues" evidence="7">
    <location>
        <begin position="1551"/>
        <end position="1561"/>
    </location>
</feature>
<dbReference type="InterPro" id="IPR011990">
    <property type="entry name" value="TPR-like_helical_dom_sf"/>
</dbReference>
<dbReference type="VEuPathDB" id="FungiDB:An02g02620"/>
<feature type="compositionally biased region" description="Basic and acidic residues" evidence="7">
    <location>
        <begin position="329"/>
        <end position="348"/>
    </location>
</feature>
<accession>A0A100I6B3</accession>
<keyword evidence="6" id="KW-0862">Zinc</keyword>
<dbReference type="Gene3D" id="2.30.29.30">
    <property type="entry name" value="Pleckstrin-homology domain (PH domain)/Phosphotyrosine-binding domain (PTB)"/>
    <property type="match status" value="1"/>
</dbReference>
<evidence type="ECO:0000256" key="6">
    <source>
        <dbReference type="PROSITE-ProRule" id="PRU00042"/>
    </source>
</evidence>
<feature type="region of interest" description="Disordered" evidence="7">
    <location>
        <begin position="1544"/>
        <end position="1724"/>
    </location>
</feature>
<feature type="region of interest" description="Disordered" evidence="7">
    <location>
        <begin position="1829"/>
        <end position="1873"/>
    </location>
</feature>
<feature type="compositionally biased region" description="Acidic residues" evidence="7">
    <location>
        <begin position="1846"/>
        <end position="1859"/>
    </location>
</feature>
<feature type="region of interest" description="Disordered" evidence="7">
    <location>
        <begin position="454"/>
        <end position="508"/>
    </location>
</feature>
<gene>
    <name evidence="11" type="ORF">ABL_00967</name>
</gene>
<sequence length="2004" mass="219588">MDNRPASEYAQSGSHYPYPPSAATHSELPVADQASAAATAQYTPQTEVRPTPQYTPQPEVRPAANISSSNTPQSDYGLNQPPAARSPAYHEYIGRPPQYHHAPNTQAGGAAGMAQATSPSMHTLSDGQHHDHRNHTNLKSDAAVPIDPSIAASSPTYPPPYSPYQPQGHDMAQYQGHPPPPPQMYTRPEWSHGYGQHQHGLPGPYTTPATTVGPASPAATAGPRPGQVYSFVPIPGAQQHKRPRRRYEEIERMYKCGWNGCEKAYGTLNHLNAHVTMQSHGAKRTPEGEFVGRSFARFCKLVRQLASVVFVGRETLDGAKFKEIRKEWKARKKEEEAQRKAAEERERAAAAQAAQANQVDAPNPADPAQAGQPPAYPGGVRPQLPPIGYQPADGQVPGQYGAGAGGMVYQGNGQMAYPPNYPHSPYGQTGQVYQPRTPWRHSAQIGSLHARRMHEAVAAEGSPASSSREETAPREKEEEHEAKKTRPADSYGKRKSFEPSSTTDENEVLDKRTLLRRLVRREWVPQRYLVPRTVLNAELKWLRDPHALAERVRRCLADGHLALGLKLIQVAHQKRFKAIPAFNRLLEYLMREKEPELAFRAWNDMKKRGMELNSRSYTIFLNGLSQNFDIRGFKPVKLASKIYMSLYAEGSHVEPHIIHANAMLKVCWWHRDMEVLWEVAGALPESGKLAPDLMTYTTLLGAVAGSTRAATSELYKGNIKTAERKQVEVEPLLQRRAQGIQEAKRVWADIVYQWKKGQVPMDNYLAHAMAHMLQENSSCDHDVWCVFALYNQAAGIPIFAEEPPKERIESTSEKKRVSSPHNDADLEDDIPFVDEGDRLHDTEPEEIEDVEAEENFDHLFDPVVGTVKPPAKTRLSMWDEATLPRYIEVGNRELTMLLKACLSITQGTAAAKEYWRYLTQGDEPKVVPDAVSYHAYLRILRAARASRESVEVVRNMTRDPTGPTEGKTFRISMASCTRDRRNPNVFRHANELLDLMANGTALPDARSITQYLDLVHSLEDSPDLLMSLAGLESGADAKSNNLSALGVKLKASLITSAAERLCPLIRDLDEAVSSELLGEKSRQSYLARIAKTNPSAAIRGDDALKALTMTRRLFDSVKEVKQHVPPETFKEVQRHAELLKKYSDKSIIPKFRNTLMGSSACRIQPVLAYVRNATLASPTRAALPRASPAFPKFEFQLAALLRSGTLSRFAITILFSGRSGQCPSDLPQLNYNYYFRDTPNPTRGTNTMASVQPHYTHGDIRDDESILDDDVIEADDAIEADDPLHDTSDTAPLRGNIQPEASSSARGGGSNFSSNYLTSTIGGEDRRATQSTIDETVWETLSRDLRAVWEKMRQVLWPKYLIGGMLQRGGGGIGAAERGEATGFGGGLRNMVGRWPDADVVLQGGMSEGLRDWDLWGPLIFCLLLSMFLSMRAKDEQSSLVFSGVFSIVWIGEAVVTLQIKLLGGNISFFQSVCIIGYTLFPLVIASLLSAFGLPTIARIPVYLVLIAWSLAAGVSILGGSGVLRNRVGIALIGLLYLTAADDSQASDNDGGERPVRHKLQETSITSAPKTSTDGDANMTGNTQEGSSSRASSRGRKRSFDEDEPEKNEDDAGHRRKRSRDSNSEEENANADVDVEVPQLQKGEEVTRDIAVPKKKRSRDQLDKDESTVGASGEKAEQNAAEEASTEKSEVEGQPEKKRHTDDAREKESAPITSAFANTSSVSPFGAIGAKAKEEEAKPAAATSSTAFAASSLAAFASSEQSPFGSLGSSTPSVFKSPASTDSPQPAATGFASAAGTSGFAALGSGFSGFSGGFAAAKPAGGLTSFASPSAPSVLGGSKTSAFGAPEDEEEKEEDEEQAGDSGPGEFEQDKTDERFFERPIETGEENEKTYFSCKAKLFHFTNKEWRERGIGTFKVNVRVTDGVEDKKAARMIMRADGVLRVMLNTPIFKGMTVGDGQGKEPKSKQINLASLESGRSVPILLRTGSEDLAKELYRVVRDLQEYQ</sequence>
<dbReference type="Pfam" id="PF00638">
    <property type="entry name" value="Ran_BP1"/>
    <property type="match status" value="1"/>
</dbReference>
<dbReference type="VEuPathDB" id="FungiDB:M747DRAFT_336964"/>
<evidence type="ECO:0000256" key="3">
    <source>
        <dbReference type="ARBA" id="ARBA00022692"/>
    </source>
</evidence>
<evidence type="ECO:0000259" key="10">
    <source>
        <dbReference type="PROSITE" id="PS50196"/>
    </source>
</evidence>
<dbReference type="InterPro" id="IPR002885">
    <property type="entry name" value="PPR_rpt"/>
</dbReference>
<feature type="region of interest" description="Disordered" evidence="7">
    <location>
        <begin position="1278"/>
        <end position="1318"/>
    </location>
</feature>
<feature type="compositionally biased region" description="Low complexity" evidence="7">
    <location>
        <begin position="31"/>
        <end position="46"/>
    </location>
</feature>
<dbReference type="CDD" id="cd13180">
    <property type="entry name" value="RanBD_RanBP3"/>
    <property type="match status" value="1"/>
</dbReference>
<dbReference type="PANTHER" id="PTHR36167:SF3">
    <property type="entry name" value="C2H2 FINGER DOMAIN TRANSCRIPTION FACTOR (EUROFUNG)-RELATED"/>
    <property type="match status" value="1"/>
</dbReference>
<dbReference type="VEuPathDB" id="FungiDB:ASPNIDRAFT2_1164860"/>
<organism evidence="11 12">
    <name type="scientific">Aspergillus niger</name>
    <dbReference type="NCBI Taxonomy" id="5061"/>
    <lineage>
        <taxon>Eukaryota</taxon>
        <taxon>Fungi</taxon>
        <taxon>Dikarya</taxon>
        <taxon>Ascomycota</taxon>
        <taxon>Pezizomycotina</taxon>
        <taxon>Eurotiomycetes</taxon>
        <taxon>Eurotiomycetidae</taxon>
        <taxon>Eurotiales</taxon>
        <taxon>Aspergillaceae</taxon>
        <taxon>Aspergillus</taxon>
        <taxon>Aspergillus subgen. Circumdati</taxon>
    </lineage>
</organism>
<evidence type="ECO:0000313" key="12">
    <source>
        <dbReference type="Proteomes" id="UP000068243"/>
    </source>
</evidence>
<evidence type="ECO:0000256" key="1">
    <source>
        <dbReference type="ARBA" id="ARBA00004141"/>
    </source>
</evidence>
<evidence type="ECO:0000256" key="5">
    <source>
        <dbReference type="ARBA" id="ARBA00023136"/>
    </source>
</evidence>
<dbReference type="InterPro" id="IPR039327">
    <property type="entry name" value="CON7-like"/>
</dbReference>
<dbReference type="NCBIfam" id="TIGR00756">
    <property type="entry name" value="PPR"/>
    <property type="match status" value="1"/>
</dbReference>
<feature type="transmembrane region" description="Helical" evidence="8">
    <location>
        <begin position="1469"/>
        <end position="1490"/>
    </location>
</feature>
<dbReference type="VEuPathDB" id="FungiDB:An02g02600"/>
<feature type="compositionally biased region" description="Basic and acidic residues" evidence="7">
    <location>
        <begin position="1685"/>
        <end position="1709"/>
    </location>
</feature>
<feature type="region of interest" description="Disordered" evidence="7">
    <location>
        <begin position="148"/>
        <end position="231"/>
    </location>
</feature>